<dbReference type="PROSITE" id="PS51186">
    <property type="entry name" value="GNAT"/>
    <property type="match status" value="1"/>
</dbReference>
<gene>
    <name evidence="4" type="ORF">SHALO_0872</name>
</gene>
<dbReference type="EC" id="2.3.1.1" evidence="4"/>
<evidence type="ECO:0000313" key="4">
    <source>
        <dbReference type="EMBL" id="AOO64653.1"/>
    </source>
</evidence>
<dbReference type="Proteomes" id="UP000094609">
    <property type="component" value="Chromosome"/>
</dbReference>
<dbReference type="AlphaFoldDB" id="A0A1D7TI51"/>
<dbReference type="PATRIC" id="fig|1193502.14.peg.880"/>
<dbReference type="GO" id="GO:0004042">
    <property type="term" value="F:L-glutamate N-acetyltransferase activity"/>
    <property type="evidence" value="ECO:0007669"/>
    <property type="project" value="InterPro"/>
</dbReference>
<dbReference type="Pfam" id="PF00583">
    <property type="entry name" value="Acetyltransf_1"/>
    <property type="match status" value="1"/>
</dbReference>
<name>A0A1D7TI51_9BACT</name>
<sequence>MIHYTKAKLSDIILMQDVVQPEVEKGIILFRSSDEMATNIRSYILAKEDEKIIGFGALHFHADDLAEIRSLVVKDGFRGRGVGKGIVQTLMVEGEGLGVKKVFTLTYQKAFFESVGFSEIPKEALPTHKIWADCIKCKHFPICDEIALIKTI</sequence>
<dbReference type="NCBIfam" id="NF005840">
    <property type="entry name" value="PRK07757.1"/>
    <property type="match status" value="1"/>
</dbReference>
<dbReference type="InterPro" id="IPR000182">
    <property type="entry name" value="GNAT_dom"/>
</dbReference>
<dbReference type="PANTHER" id="PTHR30602:SF12">
    <property type="entry name" value="AMINO-ACID ACETYLTRANSFERASE NAGS1, CHLOROPLASTIC-RELATED"/>
    <property type="match status" value="1"/>
</dbReference>
<dbReference type="InterPro" id="IPR010167">
    <property type="entry name" value="NH2A_AcTrfase"/>
</dbReference>
<organism evidence="4 5">
    <name type="scientific">Sulfurospirillum halorespirans DSM 13726</name>
    <dbReference type="NCBI Taxonomy" id="1193502"/>
    <lineage>
        <taxon>Bacteria</taxon>
        <taxon>Pseudomonadati</taxon>
        <taxon>Campylobacterota</taxon>
        <taxon>Epsilonproteobacteria</taxon>
        <taxon>Campylobacterales</taxon>
        <taxon>Sulfurospirillaceae</taxon>
        <taxon>Sulfurospirillum</taxon>
    </lineage>
</organism>
<dbReference type="KEGG" id="shal:SHALO_0872"/>
<evidence type="ECO:0000256" key="1">
    <source>
        <dbReference type="ARBA" id="ARBA00022679"/>
    </source>
</evidence>
<accession>A0A1D7TI51</accession>
<keyword evidence="1 4" id="KW-0808">Transferase</keyword>
<dbReference type="STRING" id="1193502.SHALO_0872"/>
<dbReference type="SUPFAM" id="SSF55729">
    <property type="entry name" value="Acyl-CoA N-acyltransferases (Nat)"/>
    <property type="match status" value="1"/>
</dbReference>
<dbReference type="CDD" id="cd04301">
    <property type="entry name" value="NAT_SF"/>
    <property type="match status" value="1"/>
</dbReference>
<dbReference type="EMBL" id="CP017111">
    <property type="protein sequence ID" value="AOO64653.1"/>
    <property type="molecule type" value="Genomic_DNA"/>
</dbReference>
<proteinExistence type="predicted"/>
<evidence type="ECO:0000313" key="5">
    <source>
        <dbReference type="Proteomes" id="UP000094609"/>
    </source>
</evidence>
<dbReference type="GO" id="GO:0005737">
    <property type="term" value="C:cytoplasm"/>
    <property type="evidence" value="ECO:0007669"/>
    <property type="project" value="InterPro"/>
</dbReference>
<dbReference type="PANTHER" id="PTHR30602">
    <property type="entry name" value="AMINO-ACID ACETYLTRANSFERASE"/>
    <property type="match status" value="1"/>
</dbReference>
<keyword evidence="5" id="KW-1185">Reference proteome</keyword>
<protein>
    <submittedName>
        <fullName evidence="4">Putative N-acetyltransferase</fullName>
        <ecNumber evidence="4">2.3.1.1</ecNumber>
    </submittedName>
</protein>
<feature type="domain" description="N-acetyltransferase" evidence="3">
    <location>
        <begin position="2"/>
        <end position="141"/>
    </location>
</feature>
<dbReference type="RefSeq" id="WP_069477520.1">
    <property type="nucleotide sequence ID" value="NZ_CP017111.1"/>
</dbReference>
<reference evidence="5" key="1">
    <citation type="submission" date="2016-08" db="EMBL/GenBank/DDBJ databases">
        <title>Complete genome sequence of the organohalide-respiring Epsilonproteobacterium Sulfurospirillum halorespirans.</title>
        <authorList>
            <person name="Goris T."/>
            <person name="Zimmermann J."/>
            <person name="Schenz B."/>
            <person name="Lemos M."/>
            <person name="Hackermueller J."/>
            <person name="Diekert G."/>
        </authorList>
    </citation>
    <scope>NUCLEOTIDE SEQUENCE [LARGE SCALE GENOMIC DNA]</scope>
    <source>
        <strain>DSM 13726</strain>
        <strain evidence="5">PCE-M2</strain>
    </source>
</reference>
<dbReference type="InterPro" id="IPR016181">
    <property type="entry name" value="Acyl_CoA_acyltransferase"/>
</dbReference>
<dbReference type="GO" id="GO:0006526">
    <property type="term" value="P:L-arginine biosynthetic process"/>
    <property type="evidence" value="ECO:0007669"/>
    <property type="project" value="InterPro"/>
</dbReference>
<evidence type="ECO:0000256" key="2">
    <source>
        <dbReference type="ARBA" id="ARBA00023315"/>
    </source>
</evidence>
<keyword evidence="2 4" id="KW-0012">Acyltransferase</keyword>
<dbReference type="Gene3D" id="3.40.630.30">
    <property type="match status" value="1"/>
</dbReference>
<evidence type="ECO:0000259" key="3">
    <source>
        <dbReference type="PROSITE" id="PS51186"/>
    </source>
</evidence>